<dbReference type="Proteomes" id="UP000184368">
    <property type="component" value="Unassembled WGS sequence"/>
</dbReference>
<dbReference type="SUPFAM" id="SSF52172">
    <property type="entry name" value="CheY-like"/>
    <property type="match status" value="1"/>
</dbReference>
<dbReference type="SMART" id="SM00448">
    <property type="entry name" value="REC"/>
    <property type="match status" value="1"/>
</dbReference>
<feature type="modified residue" description="4-aspartylphosphate" evidence="1">
    <location>
        <position position="63"/>
    </location>
</feature>
<sequence length="138" mass="15738">MQVDDRAILMVDDDLEDRSLLQDTFEQLNLGNRIGFAENGEDAIRYLKNCEEQQKLPRLIVLDLNMPKLNGRQTLEMIKSTPGWEGITVVIYSTSLNPKERDECLAKGAHSFVIKPITYQQSLDTARLFFDLSQSVFG</sequence>
<dbReference type="InterPro" id="IPR011006">
    <property type="entry name" value="CheY-like_superfamily"/>
</dbReference>
<dbReference type="GO" id="GO:0000160">
    <property type="term" value="P:phosphorelay signal transduction system"/>
    <property type="evidence" value="ECO:0007669"/>
    <property type="project" value="InterPro"/>
</dbReference>
<dbReference type="RefSeq" id="WP_073042385.1">
    <property type="nucleotide sequence ID" value="NZ_FQUO01000006.1"/>
</dbReference>
<dbReference type="InterPro" id="IPR001789">
    <property type="entry name" value="Sig_transdc_resp-reg_receiver"/>
</dbReference>
<dbReference type="PROSITE" id="PS50110">
    <property type="entry name" value="RESPONSE_REGULATORY"/>
    <property type="match status" value="1"/>
</dbReference>
<organism evidence="3 4">
    <name type="scientific">Cnuella takakiae</name>
    <dbReference type="NCBI Taxonomy" id="1302690"/>
    <lineage>
        <taxon>Bacteria</taxon>
        <taxon>Pseudomonadati</taxon>
        <taxon>Bacteroidota</taxon>
        <taxon>Chitinophagia</taxon>
        <taxon>Chitinophagales</taxon>
        <taxon>Chitinophagaceae</taxon>
        <taxon>Cnuella</taxon>
    </lineage>
</organism>
<evidence type="ECO:0000313" key="4">
    <source>
        <dbReference type="Proteomes" id="UP000184368"/>
    </source>
</evidence>
<dbReference type="PANTHER" id="PTHR44520">
    <property type="entry name" value="RESPONSE REGULATOR RCP1-RELATED"/>
    <property type="match status" value="1"/>
</dbReference>
<dbReference type="STRING" id="1302690.BUE76_09235"/>
<dbReference type="EMBL" id="FQUO01000006">
    <property type="protein sequence ID" value="SHF26487.1"/>
    <property type="molecule type" value="Genomic_DNA"/>
</dbReference>
<dbReference type="PANTHER" id="PTHR44520:SF2">
    <property type="entry name" value="RESPONSE REGULATOR RCP1"/>
    <property type="match status" value="1"/>
</dbReference>
<dbReference type="Pfam" id="PF00072">
    <property type="entry name" value="Response_reg"/>
    <property type="match status" value="1"/>
</dbReference>
<evidence type="ECO:0000259" key="2">
    <source>
        <dbReference type="PROSITE" id="PS50110"/>
    </source>
</evidence>
<proteinExistence type="predicted"/>
<feature type="domain" description="Response regulatory" evidence="2">
    <location>
        <begin position="7"/>
        <end position="130"/>
    </location>
</feature>
<dbReference type="InterPro" id="IPR052893">
    <property type="entry name" value="TCS_response_regulator"/>
</dbReference>
<protein>
    <submittedName>
        <fullName evidence="3">Two-component system, unclassified family, response regulator</fullName>
    </submittedName>
</protein>
<name>A0A1M5A8M3_9BACT</name>
<dbReference type="AlphaFoldDB" id="A0A1M5A8M3"/>
<dbReference type="Gene3D" id="3.40.50.2300">
    <property type="match status" value="1"/>
</dbReference>
<dbReference type="OrthoDB" id="7631574at2"/>
<accession>A0A1M5A8M3</accession>
<keyword evidence="1" id="KW-0597">Phosphoprotein</keyword>
<evidence type="ECO:0000256" key="1">
    <source>
        <dbReference type="PROSITE-ProRule" id="PRU00169"/>
    </source>
</evidence>
<gene>
    <name evidence="3" type="ORF">SAMN05444008_106157</name>
</gene>
<evidence type="ECO:0000313" key="3">
    <source>
        <dbReference type="EMBL" id="SHF26487.1"/>
    </source>
</evidence>
<reference evidence="3 4" key="1">
    <citation type="submission" date="2016-11" db="EMBL/GenBank/DDBJ databases">
        <authorList>
            <person name="Jaros S."/>
            <person name="Januszkiewicz K."/>
            <person name="Wedrychowicz H."/>
        </authorList>
    </citation>
    <scope>NUCLEOTIDE SEQUENCE [LARGE SCALE GENOMIC DNA]</scope>
    <source>
        <strain evidence="3 4">DSM 26897</strain>
    </source>
</reference>
<keyword evidence="4" id="KW-1185">Reference proteome</keyword>